<evidence type="ECO:0000259" key="4">
    <source>
        <dbReference type="PROSITE" id="PS01124"/>
    </source>
</evidence>
<dbReference type="Pfam" id="PF12833">
    <property type="entry name" value="HTH_18"/>
    <property type="match status" value="1"/>
</dbReference>
<dbReference type="GO" id="GO:0003700">
    <property type="term" value="F:DNA-binding transcription factor activity"/>
    <property type="evidence" value="ECO:0007669"/>
    <property type="project" value="InterPro"/>
</dbReference>
<dbReference type="EMBL" id="QRAP01000007">
    <property type="protein sequence ID" value="RDK89513.1"/>
    <property type="molecule type" value="Genomic_DNA"/>
</dbReference>
<dbReference type="PRINTS" id="PR00032">
    <property type="entry name" value="HTHARAC"/>
</dbReference>
<keyword evidence="3" id="KW-0804">Transcription</keyword>
<comment type="caution">
    <text evidence="5">The sequence shown here is derived from an EMBL/GenBank/DDBJ whole genome shotgun (WGS) entry which is preliminary data.</text>
</comment>
<dbReference type="SUPFAM" id="SSF46689">
    <property type="entry name" value="Homeodomain-like"/>
    <property type="match status" value="2"/>
</dbReference>
<evidence type="ECO:0000313" key="6">
    <source>
        <dbReference type="Proteomes" id="UP000254848"/>
    </source>
</evidence>
<name>A0A370QMB5_9GAMM</name>
<dbReference type="PANTHER" id="PTHR47504:SF5">
    <property type="entry name" value="RIGHT ORIGIN-BINDING PROTEIN"/>
    <property type="match status" value="1"/>
</dbReference>
<dbReference type="InterPro" id="IPR050959">
    <property type="entry name" value="MarA-like"/>
</dbReference>
<keyword evidence="1" id="KW-0805">Transcription regulation</keyword>
<dbReference type="GO" id="GO:0043565">
    <property type="term" value="F:sequence-specific DNA binding"/>
    <property type="evidence" value="ECO:0007669"/>
    <property type="project" value="InterPro"/>
</dbReference>
<dbReference type="PANTHER" id="PTHR47504">
    <property type="entry name" value="RIGHT ORIGIN-BINDING PROTEIN"/>
    <property type="match status" value="1"/>
</dbReference>
<dbReference type="PROSITE" id="PS01124">
    <property type="entry name" value="HTH_ARAC_FAMILY_2"/>
    <property type="match status" value="1"/>
</dbReference>
<dbReference type="Proteomes" id="UP000254848">
    <property type="component" value="Unassembled WGS sequence"/>
</dbReference>
<dbReference type="Gene3D" id="1.10.10.60">
    <property type="entry name" value="Homeodomain-like"/>
    <property type="match status" value="2"/>
</dbReference>
<protein>
    <submittedName>
        <fullName evidence="5">AraC family transcriptional activator of mar-sox-rob regulon</fullName>
    </submittedName>
</protein>
<sequence>MTMTTHDQRLVSALVDWIEKNIDGKLQIDDVSRKSGYSKWHIQRKFKSVVGVSVASYIRNRKLTRAAIALKVTEMKIIDIAMSYGFDNQQTFTRTFSRHFGVSPGGYRHDTGWTEGKMLPRARV</sequence>
<dbReference type="InterPro" id="IPR020449">
    <property type="entry name" value="Tscrpt_reg_AraC-type_HTH"/>
</dbReference>
<evidence type="ECO:0000256" key="1">
    <source>
        <dbReference type="ARBA" id="ARBA00023015"/>
    </source>
</evidence>
<evidence type="ECO:0000256" key="2">
    <source>
        <dbReference type="ARBA" id="ARBA00023125"/>
    </source>
</evidence>
<gene>
    <name evidence="5" type="ORF">C8D90_107165</name>
</gene>
<dbReference type="InterPro" id="IPR018060">
    <property type="entry name" value="HTH_AraC"/>
</dbReference>
<keyword evidence="2" id="KW-0238">DNA-binding</keyword>
<accession>A0A370QMB5</accession>
<dbReference type="PROSITE" id="PS00041">
    <property type="entry name" value="HTH_ARAC_FAMILY_1"/>
    <property type="match status" value="1"/>
</dbReference>
<feature type="domain" description="HTH araC/xylS-type" evidence="4">
    <location>
        <begin position="12"/>
        <end position="110"/>
    </location>
</feature>
<proteinExistence type="predicted"/>
<dbReference type="AlphaFoldDB" id="A0A370QMB5"/>
<dbReference type="InterPro" id="IPR009057">
    <property type="entry name" value="Homeodomain-like_sf"/>
</dbReference>
<evidence type="ECO:0000256" key="3">
    <source>
        <dbReference type="ARBA" id="ARBA00023163"/>
    </source>
</evidence>
<keyword evidence="6" id="KW-1185">Reference proteome</keyword>
<reference evidence="5 6" key="1">
    <citation type="submission" date="2018-07" db="EMBL/GenBank/DDBJ databases">
        <title>Genomic Encyclopedia of Type Strains, Phase IV (KMG-IV): sequencing the most valuable type-strain genomes for metagenomic binning, comparative biology and taxonomic classification.</title>
        <authorList>
            <person name="Goeker M."/>
        </authorList>
    </citation>
    <scope>NUCLEOTIDE SEQUENCE [LARGE SCALE GENOMIC DNA]</scope>
    <source>
        <strain evidence="5 6">DSM 103736</strain>
    </source>
</reference>
<organism evidence="5 6">
    <name type="scientific">Enterobacillus tribolii</name>
    <dbReference type="NCBI Taxonomy" id="1487935"/>
    <lineage>
        <taxon>Bacteria</taxon>
        <taxon>Pseudomonadati</taxon>
        <taxon>Pseudomonadota</taxon>
        <taxon>Gammaproteobacteria</taxon>
        <taxon>Enterobacterales</taxon>
        <taxon>Hafniaceae</taxon>
        <taxon>Enterobacillus</taxon>
    </lineage>
</organism>
<dbReference type="SMART" id="SM00342">
    <property type="entry name" value="HTH_ARAC"/>
    <property type="match status" value="1"/>
</dbReference>
<evidence type="ECO:0000313" key="5">
    <source>
        <dbReference type="EMBL" id="RDK89513.1"/>
    </source>
</evidence>
<dbReference type="InterPro" id="IPR018062">
    <property type="entry name" value="HTH_AraC-typ_CS"/>
</dbReference>